<dbReference type="NCBIfam" id="TIGR01541">
    <property type="entry name" value="tape_meas_lam_C"/>
    <property type="match status" value="1"/>
</dbReference>
<evidence type="ECO:0000313" key="3">
    <source>
        <dbReference type="EMBL" id="QBQ96290.1"/>
    </source>
</evidence>
<evidence type="ECO:0000259" key="1">
    <source>
        <dbReference type="Pfam" id="PF06791"/>
    </source>
</evidence>
<proteinExistence type="predicted"/>
<accession>A0A4P7CKN4</accession>
<name>A0A4P7CKN4_9BURK</name>
<feature type="domain" description="Bacteriophage tail tape measure C-terminal" evidence="2">
    <location>
        <begin position="830"/>
        <end position="899"/>
    </location>
</feature>
<protein>
    <submittedName>
        <fullName evidence="3">Phage tail tape measure protein</fullName>
    </submittedName>
</protein>
<dbReference type="InterPro" id="IPR009628">
    <property type="entry name" value="Phage_tape_measure_N"/>
</dbReference>
<dbReference type="Proteomes" id="UP000295727">
    <property type="component" value="Chromosome 1"/>
</dbReference>
<dbReference type="RefSeq" id="WP_134747396.1">
    <property type="nucleotide sequence ID" value="NZ_CP038148.1"/>
</dbReference>
<evidence type="ECO:0000313" key="4">
    <source>
        <dbReference type="Proteomes" id="UP000295727"/>
    </source>
</evidence>
<gene>
    <name evidence="3" type="ORF">E1956_03290</name>
</gene>
<dbReference type="Pfam" id="PF06791">
    <property type="entry name" value="TMP_2"/>
    <property type="match status" value="1"/>
</dbReference>
<evidence type="ECO:0000259" key="2">
    <source>
        <dbReference type="Pfam" id="PF09718"/>
    </source>
</evidence>
<sequence>MSNETIIRVSVDASGYEAGMARAKRSAEAFLASQEAAATRTVSAQKAVDEAVANGSQASVRQINTFMQALTKQAETIGLSRGQMLELKAAEMGVADAARPYVDRIKEMEVAMRGAGSAAVAMSETEVQATARISEMVKASLAATAAMTDQSEAAAAYAASVEDVAAAATAAERANERFAASSEAVATAQASVAARAAVASTVISDGAAKVTEALGRQLTALTATEAQMAVYDAQMAGYTETEVAQIGAIAKEIEMRKQQIALGEEMAAAYATEAAAARGAHGATSQITSEIMVMGREASRGNFSRLAGSFTRFLSLAGALDLLLNPLSISIAAIGGSMLYVAEQNEKMNEALVMTGNYAGVTSDQLRNMATAATANGATFNTAAEAVTELASRGRLTGEEIANLGKTAADAATYTSVSVKQMVDEFTKLADEPVKASVKLNDQYHYLTEATYDQIVALEKQGDATGAAQVAVEAFSKAMDERTKEIASNEGIILKGWRDIKSMIDGAVEAIGSFGAAATPGEIAARMDANKAARAPIGQWSDQDEAERVAAHARADAAIKQAQEKARADRQQQALIDAKHAYDTWNQQFATPAQKRAKDMQTYLDTIATPLNLSPEQQLADEAKIDDKYKDHKTPTPKAFHDDAAARFIQQLHDQGAELQLQLSTTDKLTEAQKELVKFNQQIADWKEKTLTADQKSLIAHQDAIRAQLQMNVELDKEIQRRDDIQKLAEKSTQINAQIESFQERNREGYGRELDAFGMGADAQKQVQAINAISREYQRYFDELDKAAAKSGSLGSDQYLAEKQKIQDGLNDSLKDFDDYYAALKQKQDDWTNGTATAFANYIDSAHDASAQAQNAVTQGMKSMEDAVVKFVTTGKVSFTGLVDGMLADLTRMATHGVMSSFFENLSSFGGSIGGGLFASHPGVAATTASALPGDALDNMMKLTKGFGTMAEPAIPKALGGFGAAAQNTASLNAANATVATMTVGTLIGAFSTDGSDTLGSILSSLGGGDMAGAFGFTDAALTGSVDAVTAGAMADSGSTGLTALLGLGGALATGGPTDAGTPYLVGEKGPEVFVPSQSGRIIPNHALTVNGGGTSQQGTPGMSQMFNMNITVPPGTTRATANQQARAVMEHAQIAMRRNG</sequence>
<keyword evidence="4" id="KW-1185">Reference proteome</keyword>
<dbReference type="InterPro" id="IPR006431">
    <property type="entry name" value="Phage_tape_meas_C"/>
</dbReference>
<feature type="domain" description="Bacteriophage tail tape measure N-terminal" evidence="1">
    <location>
        <begin position="314"/>
        <end position="455"/>
    </location>
</feature>
<reference evidence="3 4" key="1">
    <citation type="submission" date="2019-03" db="EMBL/GenBank/DDBJ databases">
        <title>Paraburkholderia sp. 7MH5, isolated from subtropical forest soil.</title>
        <authorList>
            <person name="Gao Z.-H."/>
            <person name="Qiu L.-H."/>
        </authorList>
    </citation>
    <scope>NUCLEOTIDE SEQUENCE [LARGE SCALE GENOMIC DNA]</scope>
    <source>
        <strain evidence="3 4">7MH5</strain>
    </source>
</reference>
<dbReference type="Pfam" id="PF24622">
    <property type="entry name" value="TMP_4"/>
    <property type="match status" value="1"/>
</dbReference>
<dbReference type="EMBL" id="CP038148">
    <property type="protein sequence ID" value="QBQ96290.1"/>
    <property type="molecule type" value="Genomic_DNA"/>
</dbReference>
<dbReference type="OrthoDB" id="8525523at2"/>
<dbReference type="Pfam" id="PF09718">
    <property type="entry name" value="Tape_meas_lam_C"/>
    <property type="match status" value="1"/>
</dbReference>
<dbReference type="KEGG" id="ppai:E1956_03290"/>
<dbReference type="AlphaFoldDB" id="A0A4P7CKN4"/>
<organism evidence="3 4">
    <name type="scientific">Paraburkholderia pallida</name>
    <dbReference type="NCBI Taxonomy" id="2547399"/>
    <lineage>
        <taxon>Bacteria</taxon>
        <taxon>Pseudomonadati</taxon>
        <taxon>Pseudomonadota</taxon>
        <taxon>Betaproteobacteria</taxon>
        <taxon>Burkholderiales</taxon>
        <taxon>Burkholderiaceae</taxon>
        <taxon>Paraburkholderia</taxon>
    </lineage>
</organism>